<dbReference type="OrthoDB" id="3180714at2759"/>
<dbReference type="InterPro" id="IPR016193">
    <property type="entry name" value="Cytidine_deaminase-like"/>
</dbReference>
<accession>A0A9W8HL46</accession>
<dbReference type="Gene3D" id="3.40.140.10">
    <property type="entry name" value="Cytidine Deaminase, domain 2"/>
    <property type="match status" value="1"/>
</dbReference>
<dbReference type="GO" id="GO:0052717">
    <property type="term" value="F:tRNA-specific adenosine-34 deaminase activity"/>
    <property type="evidence" value="ECO:0007669"/>
    <property type="project" value="TreeGrafter"/>
</dbReference>
<dbReference type="Pfam" id="PF00383">
    <property type="entry name" value="dCMP_cyt_deam_1"/>
    <property type="match status" value="1"/>
</dbReference>
<keyword evidence="1" id="KW-0819">tRNA processing</keyword>
<dbReference type="GO" id="GO:0005737">
    <property type="term" value="C:cytoplasm"/>
    <property type="evidence" value="ECO:0007669"/>
    <property type="project" value="TreeGrafter"/>
</dbReference>
<evidence type="ECO:0000259" key="3">
    <source>
        <dbReference type="PROSITE" id="PS51747"/>
    </source>
</evidence>
<comment type="similarity">
    <text evidence="2">Belongs to the cytidine and deoxycytidylate deaminase family. ADAT3 subfamily.</text>
</comment>
<dbReference type="InterPro" id="IPR002125">
    <property type="entry name" value="CMP_dCMP_dom"/>
</dbReference>
<dbReference type="EMBL" id="JANBUL010000021">
    <property type="protein sequence ID" value="KAJ2784720.1"/>
    <property type="molecule type" value="Genomic_DNA"/>
</dbReference>
<proteinExistence type="inferred from homology"/>
<keyword evidence="5" id="KW-1185">Reference proteome</keyword>
<protein>
    <submittedName>
        <fullName evidence="4">tRNA-specific adenosine deaminase subunit tad3</fullName>
    </submittedName>
</protein>
<dbReference type="Proteomes" id="UP001140217">
    <property type="component" value="Unassembled WGS sequence"/>
</dbReference>
<sequence>MAEGARCGRYLVERVPIEEERQSLETEDVFTARITAQQASRILGFVGKALPRLDGIEHVKRVRREGHGAAASLQVILCQCRLLERAQLDARIQSTEWADLDIAVSKVPTTPAYTKDQFDRWRAVWPVAYRPLAKLKKPEFGERDQEYIDAALRLVQQLCDQGGGDGRAAGVAIGDPQARRVVAQAADATSESGNPLRHATMCCIAHMADREAGREAGEPGGHLCEGLDVFASREPCVMCAMALVHSRIGRLFFLEPRDSGGISHYSIHSRQQLNHHFTCFRCVGAADG</sequence>
<dbReference type="PROSITE" id="PS51747">
    <property type="entry name" value="CYT_DCMP_DEAMINASES_2"/>
    <property type="match status" value="1"/>
</dbReference>
<dbReference type="CDD" id="cd01285">
    <property type="entry name" value="nucleoside_deaminase"/>
    <property type="match status" value="1"/>
</dbReference>
<name>A0A9W8HL46_9FUNG</name>
<dbReference type="SUPFAM" id="SSF53927">
    <property type="entry name" value="Cytidine deaminase-like"/>
    <property type="match status" value="1"/>
</dbReference>
<reference evidence="4" key="1">
    <citation type="submission" date="2022-07" db="EMBL/GenBank/DDBJ databases">
        <title>Phylogenomic reconstructions and comparative analyses of Kickxellomycotina fungi.</title>
        <authorList>
            <person name="Reynolds N.K."/>
            <person name="Stajich J.E."/>
            <person name="Barry K."/>
            <person name="Grigoriev I.V."/>
            <person name="Crous P."/>
            <person name="Smith M.E."/>
        </authorList>
    </citation>
    <scope>NUCLEOTIDE SEQUENCE</scope>
    <source>
        <strain evidence="4">NBRC 105414</strain>
    </source>
</reference>
<comment type="caution">
    <text evidence="4">The sequence shown here is derived from an EMBL/GenBank/DDBJ whole genome shotgun (WGS) entry which is preliminary data.</text>
</comment>
<evidence type="ECO:0000256" key="2">
    <source>
        <dbReference type="ARBA" id="ARBA00038160"/>
    </source>
</evidence>
<gene>
    <name evidence="4" type="primary">TAD3</name>
    <name evidence="4" type="ORF">H4R18_000935</name>
</gene>
<dbReference type="PANTHER" id="PTHR11079">
    <property type="entry name" value="CYTOSINE DEAMINASE FAMILY MEMBER"/>
    <property type="match status" value="1"/>
</dbReference>
<evidence type="ECO:0000313" key="4">
    <source>
        <dbReference type="EMBL" id="KAJ2784720.1"/>
    </source>
</evidence>
<feature type="domain" description="CMP/dCMP-type deaminase" evidence="3">
    <location>
        <begin position="142"/>
        <end position="273"/>
    </location>
</feature>
<dbReference type="AlphaFoldDB" id="A0A9W8HL46"/>
<dbReference type="GO" id="GO:0005634">
    <property type="term" value="C:nucleus"/>
    <property type="evidence" value="ECO:0007669"/>
    <property type="project" value="TreeGrafter"/>
</dbReference>
<dbReference type="PANTHER" id="PTHR11079:SF156">
    <property type="entry name" value="INACTIVE TRNA-SPECIFIC ADENOSINE DEAMINASE-LIKE PROTEIN 3-RELATED"/>
    <property type="match status" value="1"/>
</dbReference>
<dbReference type="GO" id="GO:0008033">
    <property type="term" value="P:tRNA processing"/>
    <property type="evidence" value="ECO:0007669"/>
    <property type="project" value="UniProtKB-KW"/>
</dbReference>
<organism evidence="4 5">
    <name type="scientific">Coemansia javaensis</name>
    <dbReference type="NCBI Taxonomy" id="2761396"/>
    <lineage>
        <taxon>Eukaryota</taxon>
        <taxon>Fungi</taxon>
        <taxon>Fungi incertae sedis</taxon>
        <taxon>Zoopagomycota</taxon>
        <taxon>Kickxellomycotina</taxon>
        <taxon>Kickxellomycetes</taxon>
        <taxon>Kickxellales</taxon>
        <taxon>Kickxellaceae</taxon>
        <taxon>Coemansia</taxon>
    </lineage>
</organism>
<evidence type="ECO:0000313" key="5">
    <source>
        <dbReference type="Proteomes" id="UP001140217"/>
    </source>
</evidence>
<evidence type="ECO:0000256" key="1">
    <source>
        <dbReference type="ARBA" id="ARBA00022694"/>
    </source>
</evidence>